<organism evidence="1 2">
    <name type="scientific">Solanum bulbocastanum</name>
    <name type="common">Wild potato</name>
    <dbReference type="NCBI Taxonomy" id="147425"/>
    <lineage>
        <taxon>Eukaryota</taxon>
        <taxon>Viridiplantae</taxon>
        <taxon>Streptophyta</taxon>
        <taxon>Embryophyta</taxon>
        <taxon>Tracheophyta</taxon>
        <taxon>Spermatophyta</taxon>
        <taxon>Magnoliopsida</taxon>
        <taxon>eudicotyledons</taxon>
        <taxon>Gunneridae</taxon>
        <taxon>Pentapetalae</taxon>
        <taxon>asterids</taxon>
        <taxon>lamiids</taxon>
        <taxon>Solanales</taxon>
        <taxon>Solanaceae</taxon>
        <taxon>Solanoideae</taxon>
        <taxon>Solaneae</taxon>
        <taxon>Solanum</taxon>
    </lineage>
</organism>
<accession>A0AAN8YGI9</accession>
<sequence>MPRHIFPPKYC</sequence>
<proteinExistence type="predicted"/>
<reference evidence="1 2" key="1">
    <citation type="submission" date="2024-02" db="EMBL/GenBank/DDBJ databases">
        <title>de novo genome assembly of Solanum bulbocastanum strain 11H21.</title>
        <authorList>
            <person name="Hosaka A.J."/>
        </authorList>
    </citation>
    <scope>NUCLEOTIDE SEQUENCE [LARGE SCALE GENOMIC DNA]</scope>
    <source>
        <tissue evidence="1">Young leaves</tissue>
    </source>
</reference>
<name>A0AAN8YGI9_SOLBU</name>
<evidence type="ECO:0000313" key="1">
    <source>
        <dbReference type="EMBL" id="KAK6791126.1"/>
    </source>
</evidence>
<keyword evidence="2" id="KW-1185">Reference proteome</keyword>
<protein>
    <submittedName>
        <fullName evidence="1">Uncharacterized protein</fullName>
    </submittedName>
</protein>
<evidence type="ECO:0000313" key="2">
    <source>
        <dbReference type="Proteomes" id="UP001371456"/>
    </source>
</evidence>
<dbReference type="EMBL" id="JBANQN010000004">
    <property type="protein sequence ID" value="KAK6791126.1"/>
    <property type="molecule type" value="Genomic_DNA"/>
</dbReference>
<comment type="caution">
    <text evidence="1">The sequence shown here is derived from an EMBL/GenBank/DDBJ whole genome shotgun (WGS) entry which is preliminary data.</text>
</comment>
<dbReference type="Proteomes" id="UP001371456">
    <property type="component" value="Unassembled WGS sequence"/>
</dbReference>
<gene>
    <name evidence="1" type="ORF">RDI58_010207</name>
</gene>